<evidence type="ECO:0000313" key="2">
    <source>
        <dbReference type="Proteomes" id="UP000694843"/>
    </source>
</evidence>
<protein>
    <submittedName>
        <fullName evidence="3">Uncharacterized protein LOC108666760</fullName>
    </submittedName>
</protein>
<feature type="chain" id="PRO_5034025024" evidence="1">
    <location>
        <begin position="20"/>
        <end position="144"/>
    </location>
</feature>
<dbReference type="GeneID" id="108666760"/>
<evidence type="ECO:0000313" key="3">
    <source>
        <dbReference type="RefSeq" id="XP_018009174.1"/>
    </source>
</evidence>
<proteinExistence type="predicted"/>
<reference evidence="3" key="1">
    <citation type="submission" date="2025-08" db="UniProtKB">
        <authorList>
            <consortium name="RefSeq"/>
        </authorList>
    </citation>
    <scope>IDENTIFICATION</scope>
    <source>
        <tissue evidence="3">Whole organism</tissue>
    </source>
</reference>
<sequence>MPRGLVLLIVVAAAASTQAAYSDCFLTLNYARDAVSATAWSACSPQYTVDLGIFTKMDCNLYAKSYNAPKCDPVIANYMKCAVKAVGLLKADNTFDDAAFKATTLQNKCSADAKFIAAYPKCMNYTMKYMNVGRLIACLVSAVY</sequence>
<gene>
    <name evidence="3" type="primary">LOC108666760</name>
</gene>
<dbReference type="KEGG" id="hazt:108666760"/>
<keyword evidence="2" id="KW-1185">Reference proteome</keyword>
<keyword evidence="1" id="KW-0732">Signal</keyword>
<dbReference type="AlphaFoldDB" id="A0A8B7N7B5"/>
<accession>A0A8B7N7B5</accession>
<dbReference type="RefSeq" id="XP_018009174.1">
    <property type="nucleotide sequence ID" value="XM_018153685.2"/>
</dbReference>
<dbReference type="Proteomes" id="UP000694843">
    <property type="component" value="Unplaced"/>
</dbReference>
<evidence type="ECO:0000256" key="1">
    <source>
        <dbReference type="SAM" id="SignalP"/>
    </source>
</evidence>
<organism evidence="2 3">
    <name type="scientific">Hyalella azteca</name>
    <name type="common">Amphipod</name>
    <dbReference type="NCBI Taxonomy" id="294128"/>
    <lineage>
        <taxon>Eukaryota</taxon>
        <taxon>Metazoa</taxon>
        <taxon>Ecdysozoa</taxon>
        <taxon>Arthropoda</taxon>
        <taxon>Crustacea</taxon>
        <taxon>Multicrustacea</taxon>
        <taxon>Malacostraca</taxon>
        <taxon>Eumalacostraca</taxon>
        <taxon>Peracarida</taxon>
        <taxon>Amphipoda</taxon>
        <taxon>Senticaudata</taxon>
        <taxon>Talitrida</taxon>
        <taxon>Talitroidea</taxon>
        <taxon>Hyalellidae</taxon>
        <taxon>Hyalella</taxon>
    </lineage>
</organism>
<feature type="signal peptide" evidence="1">
    <location>
        <begin position="1"/>
        <end position="19"/>
    </location>
</feature>
<name>A0A8B7N7B5_HYAAZ</name>